<evidence type="ECO:0000313" key="1">
    <source>
        <dbReference type="EMBL" id="PCK26472.1"/>
    </source>
</evidence>
<gene>
    <name evidence="1" type="ORF">CHR55_16065</name>
</gene>
<protein>
    <submittedName>
        <fullName evidence="1">Uncharacterized protein</fullName>
    </submittedName>
</protein>
<evidence type="ECO:0000313" key="2">
    <source>
        <dbReference type="Proteomes" id="UP000230886"/>
    </source>
</evidence>
<dbReference type="EMBL" id="NOVD01000009">
    <property type="protein sequence ID" value="PCK26472.1"/>
    <property type="molecule type" value="Genomic_DNA"/>
</dbReference>
<dbReference type="Proteomes" id="UP000230886">
    <property type="component" value="Unassembled WGS sequence"/>
</dbReference>
<name>A0A2A5JAV4_RHOSG</name>
<sequence length="67" mass="7332">MSREPDQCAFQLVGTVEGLFRSAGTLPYGVRKGCSGLLVISRQQPCSFDGMEEIVFWVAGDGMLYLL</sequence>
<comment type="caution">
    <text evidence="1">The sequence shown here is derived from an EMBL/GenBank/DDBJ whole genome shotgun (WGS) entry which is preliminary data.</text>
</comment>
<proteinExistence type="predicted"/>
<reference evidence="1 2" key="1">
    <citation type="submission" date="2017-07" db="EMBL/GenBank/DDBJ databases">
        <title>Draft sequence of Rhodococcus enclensis 23b-28.</title>
        <authorList>
            <person name="Besaury L."/>
            <person name="Sancelme M."/>
            <person name="Amato P."/>
            <person name="Lallement A."/>
            <person name="Delort A.-M."/>
        </authorList>
    </citation>
    <scope>NUCLEOTIDE SEQUENCE [LARGE SCALE GENOMIC DNA]</scope>
    <source>
        <strain evidence="1 2">23b-28</strain>
    </source>
</reference>
<organism evidence="1 2">
    <name type="scientific">Rhodococcus qingshengii</name>
    <dbReference type="NCBI Taxonomy" id="334542"/>
    <lineage>
        <taxon>Bacteria</taxon>
        <taxon>Bacillati</taxon>
        <taxon>Actinomycetota</taxon>
        <taxon>Actinomycetes</taxon>
        <taxon>Mycobacteriales</taxon>
        <taxon>Nocardiaceae</taxon>
        <taxon>Rhodococcus</taxon>
        <taxon>Rhodococcus erythropolis group</taxon>
    </lineage>
</organism>
<accession>A0A2A5JAV4</accession>
<dbReference type="AlphaFoldDB" id="A0A2A5JAV4"/>